<reference evidence="5 6" key="1">
    <citation type="submission" date="2016-09" db="EMBL/GenBank/DDBJ databases">
        <title>Genome sequence of Eubacterium angustum.</title>
        <authorList>
            <person name="Poehlein A."/>
            <person name="Daniel R."/>
        </authorList>
    </citation>
    <scope>NUCLEOTIDE SEQUENCE [LARGE SCALE GENOMIC DNA]</scope>
    <source>
        <strain evidence="5 6">DSM 1989</strain>
    </source>
</reference>
<feature type="domain" description="Calcineurin-like phosphoesterase" evidence="4">
    <location>
        <begin position="51"/>
        <end position="222"/>
    </location>
</feature>
<evidence type="ECO:0000259" key="4">
    <source>
        <dbReference type="Pfam" id="PF00149"/>
    </source>
</evidence>
<name>A0A1S1V9P2_9FIRM</name>
<dbReference type="Pfam" id="PF00149">
    <property type="entry name" value="Metallophos"/>
    <property type="match status" value="1"/>
</dbReference>
<dbReference type="Gene3D" id="3.60.21.10">
    <property type="match status" value="1"/>
</dbReference>
<dbReference type="EMBL" id="MKIE01000001">
    <property type="protein sequence ID" value="OHW63333.1"/>
    <property type="molecule type" value="Genomic_DNA"/>
</dbReference>
<dbReference type="Proteomes" id="UP000180254">
    <property type="component" value="Unassembled WGS sequence"/>
</dbReference>
<dbReference type="GO" id="GO:0009245">
    <property type="term" value="P:lipid A biosynthetic process"/>
    <property type="evidence" value="ECO:0007669"/>
    <property type="project" value="TreeGrafter"/>
</dbReference>
<keyword evidence="1" id="KW-0479">Metal-binding</keyword>
<dbReference type="GO" id="GO:0016020">
    <property type="term" value="C:membrane"/>
    <property type="evidence" value="ECO:0007669"/>
    <property type="project" value="GOC"/>
</dbReference>
<dbReference type="STRING" id="39480.EUAN_01970"/>
<evidence type="ECO:0000256" key="2">
    <source>
        <dbReference type="ARBA" id="ARBA00022801"/>
    </source>
</evidence>
<dbReference type="InterPro" id="IPR029052">
    <property type="entry name" value="Metallo-depent_PP-like"/>
</dbReference>
<dbReference type="SUPFAM" id="SSF56300">
    <property type="entry name" value="Metallo-dependent phosphatases"/>
    <property type="match status" value="1"/>
</dbReference>
<dbReference type="InterPro" id="IPR004843">
    <property type="entry name" value="Calcineurin-like_PHP"/>
</dbReference>
<dbReference type="InterPro" id="IPR051158">
    <property type="entry name" value="Metallophosphoesterase_sf"/>
</dbReference>
<dbReference type="GO" id="GO:0008758">
    <property type="term" value="F:UDP-2,3-diacylglucosamine hydrolase activity"/>
    <property type="evidence" value="ECO:0007669"/>
    <property type="project" value="TreeGrafter"/>
</dbReference>
<dbReference type="PANTHER" id="PTHR31302">
    <property type="entry name" value="TRANSMEMBRANE PROTEIN WITH METALLOPHOSPHOESTERASE DOMAIN-RELATED"/>
    <property type="match status" value="1"/>
</dbReference>
<gene>
    <name evidence="5" type="ORF">EUAN_01970</name>
</gene>
<keyword evidence="3" id="KW-1133">Transmembrane helix</keyword>
<comment type="caution">
    <text evidence="5">The sequence shown here is derived from an EMBL/GenBank/DDBJ whole genome shotgun (WGS) entry which is preliminary data.</text>
</comment>
<evidence type="ECO:0000256" key="1">
    <source>
        <dbReference type="ARBA" id="ARBA00022723"/>
    </source>
</evidence>
<keyword evidence="2 5" id="KW-0378">Hydrolase</keyword>
<keyword evidence="6" id="KW-1185">Reference proteome</keyword>
<dbReference type="EC" id="3.1.-.-" evidence="5"/>
<evidence type="ECO:0000313" key="5">
    <source>
        <dbReference type="EMBL" id="OHW63333.1"/>
    </source>
</evidence>
<keyword evidence="3" id="KW-0472">Membrane</keyword>
<dbReference type="AlphaFoldDB" id="A0A1S1V9P2"/>
<dbReference type="GO" id="GO:0046872">
    <property type="term" value="F:metal ion binding"/>
    <property type="evidence" value="ECO:0007669"/>
    <property type="project" value="UniProtKB-KW"/>
</dbReference>
<protein>
    <submittedName>
        <fullName evidence="5">Putative metallophosphoesterase</fullName>
        <ecNumber evidence="5">3.1.-.-</ecNumber>
    </submittedName>
</protein>
<keyword evidence="3" id="KW-0812">Transmembrane</keyword>
<evidence type="ECO:0000313" key="6">
    <source>
        <dbReference type="Proteomes" id="UP000180254"/>
    </source>
</evidence>
<proteinExistence type="predicted"/>
<organism evidence="5 6">
    <name type="scientific">Andreesenia angusta</name>
    <dbReference type="NCBI Taxonomy" id="39480"/>
    <lineage>
        <taxon>Bacteria</taxon>
        <taxon>Bacillati</taxon>
        <taxon>Bacillota</taxon>
        <taxon>Tissierellia</taxon>
        <taxon>Tissierellales</taxon>
        <taxon>Gottschalkiaceae</taxon>
        <taxon>Andreesenia</taxon>
    </lineage>
</organism>
<dbReference type="PANTHER" id="PTHR31302:SF31">
    <property type="entry name" value="PHOSPHODIESTERASE YAEI"/>
    <property type="match status" value="1"/>
</dbReference>
<feature type="transmembrane region" description="Helical" evidence="3">
    <location>
        <begin position="12"/>
        <end position="28"/>
    </location>
</feature>
<evidence type="ECO:0000256" key="3">
    <source>
        <dbReference type="SAM" id="Phobius"/>
    </source>
</evidence>
<dbReference type="CDD" id="cd07385">
    <property type="entry name" value="MPP_YkuE_C"/>
    <property type="match status" value="1"/>
</dbReference>
<sequence length="283" mass="31525">MQLKTKRRKQLVAVGIVAVIATVFFTWQNNSIVISDYSYKSELVSESLKGFKVLQVSDLHNKEFGQKQSHIIEKIRAISPDIIVVTGDVIDRRRYDLETAVDFASQAVQIAPVYYVSGNHEAWSGSYSQIKKALKEKGVVVLDNESAVYKKGEQELTIVGVMDPAFDMESYLEEANVKDMGSYLSETLEEEKLEILLSHRPELMEFYSEQGVDLVFSGHAHGGQIRLPLVGGLIAPNQGLFPEYDVGTYSEGGTTMVVSRGLGNSAFPLRIFNRPELVVLTLE</sequence>
<accession>A0A1S1V9P2</accession>